<protein>
    <submittedName>
        <fullName evidence="9">Tannase/feruloyl esterase family alpha/beta hydrolase</fullName>
    </submittedName>
</protein>
<dbReference type="PANTHER" id="PTHR33938:SF15">
    <property type="entry name" value="FERULOYL ESTERASE B-RELATED"/>
    <property type="match status" value="1"/>
</dbReference>
<evidence type="ECO:0000256" key="6">
    <source>
        <dbReference type="ARBA" id="ARBA00022837"/>
    </source>
</evidence>
<dbReference type="GO" id="GO:0016787">
    <property type="term" value="F:hydrolase activity"/>
    <property type="evidence" value="ECO:0007669"/>
    <property type="project" value="UniProtKB-KW"/>
</dbReference>
<feature type="chain" id="PRO_5045845428" evidence="8">
    <location>
        <begin position="32"/>
        <end position="596"/>
    </location>
</feature>
<reference evidence="9 10" key="1">
    <citation type="submission" date="2024-03" db="EMBL/GenBank/DDBJ databases">
        <title>Novel species of the genus Variovorax.</title>
        <authorList>
            <person name="Liu Q."/>
            <person name="Xin Y.-H."/>
        </authorList>
    </citation>
    <scope>NUCLEOTIDE SEQUENCE [LARGE SCALE GENOMIC DNA]</scope>
    <source>
        <strain evidence="9 10">KACC 18899</strain>
    </source>
</reference>
<evidence type="ECO:0000256" key="3">
    <source>
        <dbReference type="ARBA" id="ARBA00022723"/>
    </source>
</evidence>
<evidence type="ECO:0000256" key="2">
    <source>
        <dbReference type="ARBA" id="ARBA00022487"/>
    </source>
</evidence>
<accession>A0ABU8VM12</accession>
<dbReference type="Proteomes" id="UP001365846">
    <property type="component" value="Unassembled WGS sequence"/>
</dbReference>
<keyword evidence="7" id="KW-1015">Disulfide bond</keyword>
<dbReference type="EMBL" id="JBBKZU010000014">
    <property type="protein sequence ID" value="MEJ8814704.1"/>
    <property type="molecule type" value="Genomic_DNA"/>
</dbReference>
<gene>
    <name evidence="9" type="ORF">WKW77_26775</name>
</gene>
<organism evidence="9 10">
    <name type="scientific">Variovorax ureilyticus</name>
    <dbReference type="NCBI Taxonomy" id="1836198"/>
    <lineage>
        <taxon>Bacteria</taxon>
        <taxon>Pseudomonadati</taxon>
        <taxon>Pseudomonadota</taxon>
        <taxon>Betaproteobacteria</taxon>
        <taxon>Burkholderiales</taxon>
        <taxon>Comamonadaceae</taxon>
        <taxon>Variovorax</taxon>
    </lineage>
</organism>
<evidence type="ECO:0000313" key="10">
    <source>
        <dbReference type="Proteomes" id="UP001365846"/>
    </source>
</evidence>
<evidence type="ECO:0000256" key="7">
    <source>
        <dbReference type="ARBA" id="ARBA00023157"/>
    </source>
</evidence>
<keyword evidence="3" id="KW-0479">Metal-binding</keyword>
<keyword evidence="5 9" id="KW-0378">Hydrolase</keyword>
<keyword evidence="10" id="KW-1185">Reference proteome</keyword>
<dbReference type="InterPro" id="IPR011118">
    <property type="entry name" value="Tannase/feruloyl_esterase"/>
</dbReference>
<keyword evidence="2" id="KW-0719">Serine esterase</keyword>
<dbReference type="RefSeq" id="WP_340359933.1">
    <property type="nucleotide sequence ID" value="NZ_JBBKZU010000014.1"/>
</dbReference>
<evidence type="ECO:0000256" key="4">
    <source>
        <dbReference type="ARBA" id="ARBA00022729"/>
    </source>
</evidence>
<evidence type="ECO:0000313" key="9">
    <source>
        <dbReference type="EMBL" id="MEJ8814704.1"/>
    </source>
</evidence>
<comment type="caution">
    <text evidence="9">The sequence shown here is derived from an EMBL/GenBank/DDBJ whole genome shotgun (WGS) entry which is preliminary data.</text>
</comment>
<dbReference type="Pfam" id="PF07519">
    <property type="entry name" value="Tannase"/>
    <property type="match status" value="1"/>
</dbReference>
<evidence type="ECO:0000256" key="8">
    <source>
        <dbReference type="SAM" id="SignalP"/>
    </source>
</evidence>
<comment type="similarity">
    <text evidence="1">Belongs to the tannase family.</text>
</comment>
<feature type="signal peptide" evidence="8">
    <location>
        <begin position="1"/>
        <end position="31"/>
    </location>
</feature>
<name>A0ABU8VM12_9BURK</name>
<evidence type="ECO:0000256" key="5">
    <source>
        <dbReference type="ARBA" id="ARBA00022801"/>
    </source>
</evidence>
<sequence length="596" mass="61919">MNQDSFTRRHGRVSRPVPVALLAAAALSACGGGGGGGGNPVLGPSFPQVVADAAKACPALKGMTIDASAISEPTRGAVVASATLIPATADKPNASNTAIVQGTPDYCQVMLSIHPVDSAAPEILSQVNLPTSWNGKKLQFGGGGYNGTLITGVQPSRNAPPDVPMPLTRGYMTAGTDSGHESPANADPYAFALNAEALANHAFGSYKKTHDAALRIGVAYYGHLPIKSYYMGGSEGGREGLAMAQRYPQDYDGIVSIDPVMNWSALQTFGNYVGGIMQAKPGAWLGNKVQLVHDTIAGACDSMDGIADKVVSNTRACKPLADAALAAKRCPSGADEAATCFSDAQLAAINAAHAGYQFSFPLANGVTSYAGFNYGGEGLAGNWDRWMAGSKAPTTANAADVAASRLYQFGNAYVRYFIAQDPNFDPLSYDPANFKARVLQVSDMIDATNPDLSAFYAHGGKLILREDLSDTAESQLTGLNYWDSVVARMGRSTVDDFFAAFVATGLPHTSAGVAAGTVNAPSYGIPGSVDLLAPLENWVENGVAPGAQLTLVNKAALPPYNVIASKPLCRYGTYPKYTGTDPSGGNLASNYTCVSQ</sequence>
<evidence type="ECO:0000256" key="1">
    <source>
        <dbReference type="ARBA" id="ARBA00006249"/>
    </source>
</evidence>
<keyword evidence="6" id="KW-0106">Calcium</keyword>
<keyword evidence="4 8" id="KW-0732">Signal</keyword>
<proteinExistence type="inferred from homology"/>
<dbReference type="InterPro" id="IPR029058">
    <property type="entry name" value="AB_hydrolase_fold"/>
</dbReference>
<dbReference type="PANTHER" id="PTHR33938">
    <property type="entry name" value="FERULOYL ESTERASE B-RELATED"/>
    <property type="match status" value="1"/>
</dbReference>
<dbReference type="SUPFAM" id="SSF53474">
    <property type="entry name" value="alpha/beta-Hydrolases"/>
    <property type="match status" value="1"/>
</dbReference>